<feature type="compositionally biased region" description="Polar residues" evidence="6">
    <location>
        <begin position="78"/>
        <end position="90"/>
    </location>
</feature>
<accession>A0A6N7ED77</accession>
<dbReference type="PANTHER" id="PTHR42711">
    <property type="entry name" value="ABC TRANSPORTER ATP-BINDING PROTEIN"/>
    <property type="match status" value="1"/>
</dbReference>
<protein>
    <submittedName>
        <fullName evidence="8">ATP-binding cassette domain-containing protein</fullName>
    </submittedName>
</protein>
<evidence type="ECO:0000313" key="9">
    <source>
        <dbReference type="Proteomes" id="UP000437709"/>
    </source>
</evidence>
<keyword evidence="4 8" id="KW-0067">ATP-binding</keyword>
<sequence length="432" mass="45641">MSSSAGTDSCGGGGASWECAGPRTSALATRASVNEEDVTIVDLRIGSSGTLQVRVMRVRLGARRRAHSDRVARVRTAMTVQLSSPGSSLTPRLPGRPRPRDGTVPKGRPGVDRRPRRPGDVQTPPRPAVGAPGSRRVSHRGPAVAIATRVAGPVSGRRRRTCHWSWVQLVPTGTSAVTARFLALVSTGRRTIMTVLEMRGVRKSYPGVEALDGLDLAVERGEIVAVLGPNGAGKSTAFELLLGLVRPTAGTVEVLGHAPGRVRGRVGAMLQSAGLPEQVTVRELVRLVGRSYPQALEVDDVLARTSLTKRAARTVTNLSGGERQRLLLALALVGAPEVLLLDEPTAAMDVASRRSFWDQARASVEDGATVLFATHDLAEAAAVADRVLVVSAGRLVADTTADELTHQGDDDLEEVFLALTAERSSAFDEGDD</sequence>
<dbReference type="InterPro" id="IPR050763">
    <property type="entry name" value="ABC_transporter_ATP-binding"/>
</dbReference>
<gene>
    <name evidence="8" type="ORF">GB881_04780</name>
</gene>
<dbReference type="CDD" id="cd03230">
    <property type="entry name" value="ABC_DR_subfamily_A"/>
    <property type="match status" value="1"/>
</dbReference>
<proteinExistence type="predicted"/>
<dbReference type="GO" id="GO:0016887">
    <property type="term" value="F:ATP hydrolysis activity"/>
    <property type="evidence" value="ECO:0007669"/>
    <property type="project" value="InterPro"/>
</dbReference>
<keyword evidence="3" id="KW-0547">Nucleotide-binding</keyword>
<dbReference type="InterPro" id="IPR003593">
    <property type="entry name" value="AAA+_ATPase"/>
</dbReference>
<organism evidence="8 9">
    <name type="scientific">Georgenia subflava</name>
    <dbReference type="NCBI Taxonomy" id="1622177"/>
    <lineage>
        <taxon>Bacteria</taxon>
        <taxon>Bacillati</taxon>
        <taxon>Actinomycetota</taxon>
        <taxon>Actinomycetes</taxon>
        <taxon>Micrococcales</taxon>
        <taxon>Bogoriellaceae</taxon>
        <taxon>Georgenia</taxon>
    </lineage>
</organism>
<name>A0A6N7ED77_9MICO</name>
<feature type="compositionally biased region" description="Basic and acidic residues" evidence="6">
    <location>
        <begin position="98"/>
        <end position="119"/>
    </location>
</feature>
<dbReference type="AlphaFoldDB" id="A0A6N7ED77"/>
<dbReference type="InterPro" id="IPR027417">
    <property type="entry name" value="P-loop_NTPase"/>
</dbReference>
<evidence type="ECO:0000256" key="2">
    <source>
        <dbReference type="ARBA" id="ARBA00022448"/>
    </source>
</evidence>
<dbReference type="Gene3D" id="3.40.50.300">
    <property type="entry name" value="P-loop containing nucleotide triphosphate hydrolases"/>
    <property type="match status" value="1"/>
</dbReference>
<comment type="caution">
    <text evidence="8">The sequence shown here is derived from an EMBL/GenBank/DDBJ whole genome shotgun (WGS) entry which is preliminary data.</text>
</comment>
<keyword evidence="5" id="KW-0046">Antibiotic resistance</keyword>
<feature type="region of interest" description="Disordered" evidence="6">
    <location>
        <begin position="76"/>
        <end position="139"/>
    </location>
</feature>
<dbReference type="GO" id="GO:0005886">
    <property type="term" value="C:plasma membrane"/>
    <property type="evidence" value="ECO:0007669"/>
    <property type="project" value="UniProtKB-SubCell"/>
</dbReference>
<dbReference type="PROSITE" id="PS00211">
    <property type="entry name" value="ABC_TRANSPORTER_1"/>
    <property type="match status" value="1"/>
</dbReference>
<dbReference type="GO" id="GO:0046677">
    <property type="term" value="P:response to antibiotic"/>
    <property type="evidence" value="ECO:0007669"/>
    <property type="project" value="UniProtKB-KW"/>
</dbReference>
<reference evidence="8 9" key="1">
    <citation type="submission" date="2019-10" db="EMBL/GenBank/DDBJ databases">
        <title>Georgenia wutianyii sp. nov. and Georgenia yuyongxinii sp. nov. isolated from plateau pika (Ochotona curzoniae) in the Qinghai-Tibet plateau of China.</title>
        <authorList>
            <person name="Tian Z."/>
        </authorList>
    </citation>
    <scope>NUCLEOTIDE SEQUENCE [LARGE SCALE GENOMIC DNA]</scope>
    <source>
        <strain evidence="8 9">JCM 19765</strain>
    </source>
</reference>
<dbReference type="SUPFAM" id="SSF52540">
    <property type="entry name" value="P-loop containing nucleoside triphosphate hydrolases"/>
    <property type="match status" value="1"/>
</dbReference>
<dbReference type="GO" id="GO:0005524">
    <property type="term" value="F:ATP binding"/>
    <property type="evidence" value="ECO:0007669"/>
    <property type="project" value="UniProtKB-KW"/>
</dbReference>
<keyword evidence="9" id="KW-1185">Reference proteome</keyword>
<dbReference type="Pfam" id="PF00005">
    <property type="entry name" value="ABC_tran"/>
    <property type="match status" value="1"/>
</dbReference>
<dbReference type="PROSITE" id="PS50893">
    <property type="entry name" value="ABC_TRANSPORTER_2"/>
    <property type="match status" value="1"/>
</dbReference>
<comment type="subcellular location">
    <subcellularLocation>
        <location evidence="1">Cell membrane</location>
        <topology evidence="1">Peripheral membrane protein</topology>
    </subcellularLocation>
</comment>
<evidence type="ECO:0000256" key="3">
    <source>
        <dbReference type="ARBA" id="ARBA00022741"/>
    </source>
</evidence>
<evidence type="ECO:0000256" key="1">
    <source>
        <dbReference type="ARBA" id="ARBA00004202"/>
    </source>
</evidence>
<evidence type="ECO:0000256" key="4">
    <source>
        <dbReference type="ARBA" id="ARBA00022840"/>
    </source>
</evidence>
<dbReference type="InterPro" id="IPR003439">
    <property type="entry name" value="ABC_transporter-like_ATP-bd"/>
</dbReference>
<evidence type="ECO:0000256" key="5">
    <source>
        <dbReference type="ARBA" id="ARBA00023251"/>
    </source>
</evidence>
<dbReference type="EMBL" id="WHPC01000010">
    <property type="protein sequence ID" value="MPV36372.1"/>
    <property type="molecule type" value="Genomic_DNA"/>
</dbReference>
<dbReference type="SMART" id="SM00382">
    <property type="entry name" value="AAA"/>
    <property type="match status" value="1"/>
</dbReference>
<keyword evidence="2" id="KW-0813">Transport</keyword>
<evidence type="ECO:0000259" key="7">
    <source>
        <dbReference type="PROSITE" id="PS50893"/>
    </source>
</evidence>
<evidence type="ECO:0000256" key="6">
    <source>
        <dbReference type="SAM" id="MobiDB-lite"/>
    </source>
</evidence>
<dbReference type="InterPro" id="IPR017871">
    <property type="entry name" value="ABC_transporter-like_CS"/>
</dbReference>
<feature type="domain" description="ABC transporter" evidence="7">
    <location>
        <begin position="196"/>
        <end position="417"/>
    </location>
</feature>
<dbReference type="Proteomes" id="UP000437709">
    <property type="component" value="Unassembled WGS sequence"/>
</dbReference>
<dbReference type="OrthoDB" id="9804819at2"/>
<dbReference type="PANTHER" id="PTHR42711:SF17">
    <property type="entry name" value="ABC TRANSPORTER ATP-BINDING PROTEIN"/>
    <property type="match status" value="1"/>
</dbReference>
<evidence type="ECO:0000313" key="8">
    <source>
        <dbReference type="EMBL" id="MPV36372.1"/>
    </source>
</evidence>